<dbReference type="GO" id="GO:0003713">
    <property type="term" value="F:transcription coactivator activity"/>
    <property type="evidence" value="ECO:0007669"/>
    <property type="project" value="TreeGrafter"/>
</dbReference>
<dbReference type="InterPro" id="IPR051583">
    <property type="entry name" value="YAP1"/>
</dbReference>
<organism evidence="7 8">
    <name type="scientific">Caenorhabditis japonica</name>
    <dbReference type="NCBI Taxonomy" id="281687"/>
    <lineage>
        <taxon>Eukaryota</taxon>
        <taxon>Metazoa</taxon>
        <taxon>Ecdysozoa</taxon>
        <taxon>Nematoda</taxon>
        <taxon>Chromadorea</taxon>
        <taxon>Rhabditida</taxon>
        <taxon>Rhabditina</taxon>
        <taxon>Rhabditomorpha</taxon>
        <taxon>Rhabditoidea</taxon>
        <taxon>Rhabditidae</taxon>
        <taxon>Peloderinae</taxon>
        <taxon>Caenorhabditis</taxon>
    </lineage>
</organism>
<evidence type="ECO:0000313" key="7">
    <source>
        <dbReference type="EnsemblMetazoa" id="CJA03662.1"/>
    </source>
</evidence>
<dbReference type="GO" id="GO:0035329">
    <property type="term" value="P:hippo signaling"/>
    <property type="evidence" value="ECO:0007669"/>
    <property type="project" value="TreeGrafter"/>
</dbReference>
<evidence type="ECO:0000256" key="1">
    <source>
        <dbReference type="ARBA" id="ARBA00004123"/>
    </source>
</evidence>
<evidence type="ECO:0000256" key="2">
    <source>
        <dbReference type="ARBA" id="ARBA00004496"/>
    </source>
</evidence>
<proteinExistence type="predicted"/>
<dbReference type="SMART" id="SM00456">
    <property type="entry name" value="WW"/>
    <property type="match status" value="1"/>
</dbReference>
<feature type="compositionally biased region" description="Low complexity" evidence="5">
    <location>
        <begin position="234"/>
        <end position="252"/>
    </location>
</feature>
<name>A0A8R1DIN0_CAEJA</name>
<evidence type="ECO:0000259" key="6">
    <source>
        <dbReference type="PROSITE" id="PS50020"/>
    </source>
</evidence>
<evidence type="ECO:0000256" key="4">
    <source>
        <dbReference type="ARBA" id="ARBA00023242"/>
    </source>
</evidence>
<dbReference type="GO" id="GO:0019901">
    <property type="term" value="F:protein kinase binding"/>
    <property type="evidence" value="ECO:0007669"/>
    <property type="project" value="EnsemblMetazoa"/>
</dbReference>
<dbReference type="CDD" id="cd00201">
    <property type="entry name" value="WW"/>
    <property type="match status" value="1"/>
</dbReference>
<dbReference type="Proteomes" id="UP000005237">
    <property type="component" value="Unassembled WGS sequence"/>
</dbReference>
<feature type="region of interest" description="Disordered" evidence="5">
    <location>
        <begin position="304"/>
        <end position="328"/>
    </location>
</feature>
<dbReference type="AlphaFoldDB" id="A0A8R1DIN0"/>
<keyword evidence="8" id="KW-1185">Reference proteome</keyword>
<dbReference type="PANTHER" id="PTHR17616:SF8">
    <property type="entry name" value="TRANSCRIPTIONAL COACTIVATOR YORKIE"/>
    <property type="match status" value="1"/>
</dbReference>
<dbReference type="GO" id="GO:0061629">
    <property type="term" value="F:RNA polymerase II-specific DNA-binding transcription factor binding"/>
    <property type="evidence" value="ECO:0007669"/>
    <property type="project" value="EnsemblMetazoa"/>
</dbReference>
<evidence type="ECO:0000256" key="5">
    <source>
        <dbReference type="SAM" id="MobiDB-lite"/>
    </source>
</evidence>
<dbReference type="SUPFAM" id="SSF51045">
    <property type="entry name" value="WW domain"/>
    <property type="match status" value="1"/>
</dbReference>
<dbReference type="PANTHER" id="PTHR17616">
    <property type="entry name" value="YES-ASSOCIATED PROTEIN YAP1 FAMILY MEMBER"/>
    <property type="match status" value="1"/>
</dbReference>
<keyword evidence="3" id="KW-0963">Cytoplasm</keyword>
<feature type="compositionally biased region" description="Low complexity" evidence="5">
    <location>
        <begin position="350"/>
        <end position="374"/>
    </location>
</feature>
<dbReference type="Gene3D" id="2.20.70.10">
    <property type="match status" value="1"/>
</dbReference>
<feature type="region of interest" description="Disordered" evidence="5">
    <location>
        <begin position="348"/>
        <end position="392"/>
    </location>
</feature>
<evidence type="ECO:0000313" key="8">
    <source>
        <dbReference type="Proteomes" id="UP000005237"/>
    </source>
</evidence>
<protein>
    <submittedName>
        <fullName evidence="7">WW domain-containing protein</fullName>
    </submittedName>
</protein>
<dbReference type="EnsemblMetazoa" id="CJA03662.1">
    <property type="protein sequence ID" value="CJA03662.1"/>
    <property type="gene ID" value="WBGene00122866"/>
</dbReference>
<reference evidence="7" key="2">
    <citation type="submission" date="2022-06" db="UniProtKB">
        <authorList>
            <consortium name="EnsemblMetazoa"/>
        </authorList>
    </citation>
    <scope>IDENTIFICATION</scope>
    <source>
        <strain evidence="7">DF5081</strain>
    </source>
</reference>
<dbReference type="InterPro" id="IPR036020">
    <property type="entry name" value="WW_dom_sf"/>
</dbReference>
<dbReference type="Pfam" id="PF00397">
    <property type="entry name" value="WW"/>
    <property type="match status" value="1"/>
</dbReference>
<feature type="region of interest" description="Disordered" evidence="5">
    <location>
        <begin position="14"/>
        <end position="46"/>
    </location>
</feature>
<dbReference type="PROSITE" id="PS01159">
    <property type="entry name" value="WW_DOMAIN_1"/>
    <property type="match status" value="1"/>
</dbReference>
<dbReference type="GO" id="GO:0005930">
    <property type="term" value="C:axoneme"/>
    <property type="evidence" value="ECO:0007669"/>
    <property type="project" value="EnsemblMetazoa"/>
</dbReference>
<dbReference type="GO" id="GO:0030010">
    <property type="term" value="P:establishment of cell polarity"/>
    <property type="evidence" value="ECO:0007669"/>
    <property type="project" value="EnsemblMetazoa"/>
</dbReference>
<accession>A0A8R1DIN0</accession>
<dbReference type="GO" id="GO:0045944">
    <property type="term" value="P:positive regulation of transcription by RNA polymerase II"/>
    <property type="evidence" value="ECO:0007669"/>
    <property type="project" value="EnsemblMetazoa"/>
</dbReference>
<feature type="compositionally biased region" description="Low complexity" evidence="5">
    <location>
        <begin position="37"/>
        <end position="46"/>
    </location>
</feature>
<evidence type="ECO:0000256" key="3">
    <source>
        <dbReference type="ARBA" id="ARBA00022490"/>
    </source>
</evidence>
<dbReference type="GO" id="GO:0097546">
    <property type="term" value="C:ciliary base"/>
    <property type="evidence" value="ECO:0007669"/>
    <property type="project" value="EnsemblMetazoa"/>
</dbReference>
<feature type="domain" description="WW" evidence="6">
    <location>
        <begin position="165"/>
        <end position="198"/>
    </location>
</feature>
<sequence>MKLYILHGAKPPAQLPPSFFHQKRPRGSSAGHSPQGSVDEVASSSRAAVSPALGMMPNSQHVIHKRQFSAPELHPDYNIERPSVVPQTQPTPFVSHQHSKSVSALPPTTVEPFHVKSVSHEANYSYGGYSETPTHHGMLQQGREKSISLDPMRRPFLNSQDVEQLPLPHGWEVCYDSEGHRYFKDHNTKTTTWNDPRLIPHEQNFLGGNEELTQGYNNYYDNGHPSRSLPSIHQHPQMMSNQPQPQYSSQQQMDYIQQLQNERMMIQEKNAQLMNSGLLDSPQQQFQAISPMNSLHHEPNYMYQSQPQQSQNSQSQQQQPQQVMNQMQSNQFQNTQMNETAMEVDYEIPQQHQHQQQPSQQQQQQQQQQQNPSQIHHRHHSSMQNNYGIDDINPREFDQYLQISGDNNRGVGSMVHHYQ</sequence>
<feature type="region of interest" description="Disordered" evidence="5">
    <location>
        <begin position="219"/>
        <end position="252"/>
    </location>
</feature>
<dbReference type="GO" id="GO:0090575">
    <property type="term" value="C:RNA polymerase II transcription regulator complex"/>
    <property type="evidence" value="ECO:0007669"/>
    <property type="project" value="EnsemblMetazoa"/>
</dbReference>
<dbReference type="InterPro" id="IPR001202">
    <property type="entry name" value="WW_dom"/>
</dbReference>
<reference evidence="8" key="1">
    <citation type="submission" date="2010-08" db="EMBL/GenBank/DDBJ databases">
        <authorList>
            <consortium name="Caenorhabditis japonica Sequencing Consortium"/>
            <person name="Wilson R.K."/>
        </authorList>
    </citation>
    <scope>NUCLEOTIDE SEQUENCE [LARGE SCALE GENOMIC DNA]</scope>
    <source>
        <strain evidence="8">DF5081</strain>
    </source>
</reference>
<keyword evidence="4" id="KW-0539">Nucleus</keyword>
<comment type="subcellular location">
    <subcellularLocation>
        <location evidence="2">Cytoplasm</location>
    </subcellularLocation>
    <subcellularLocation>
        <location evidence="1">Nucleus</location>
    </subcellularLocation>
</comment>
<dbReference type="PROSITE" id="PS50020">
    <property type="entry name" value="WW_DOMAIN_2"/>
    <property type="match status" value="1"/>
</dbReference>